<organism evidence="1 2">
    <name type="scientific">Ranitomeya imitator</name>
    <name type="common">mimic poison frog</name>
    <dbReference type="NCBI Taxonomy" id="111125"/>
    <lineage>
        <taxon>Eukaryota</taxon>
        <taxon>Metazoa</taxon>
        <taxon>Chordata</taxon>
        <taxon>Craniata</taxon>
        <taxon>Vertebrata</taxon>
        <taxon>Euteleostomi</taxon>
        <taxon>Amphibia</taxon>
        <taxon>Batrachia</taxon>
        <taxon>Anura</taxon>
        <taxon>Neobatrachia</taxon>
        <taxon>Hyloidea</taxon>
        <taxon>Dendrobatidae</taxon>
        <taxon>Dendrobatinae</taxon>
        <taxon>Ranitomeya</taxon>
    </lineage>
</organism>
<dbReference type="Proteomes" id="UP001176940">
    <property type="component" value="Unassembled WGS sequence"/>
</dbReference>
<accession>A0ABN9LMI2</accession>
<reference evidence="1" key="1">
    <citation type="submission" date="2023-07" db="EMBL/GenBank/DDBJ databases">
        <authorList>
            <person name="Stuckert A."/>
        </authorList>
    </citation>
    <scope>NUCLEOTIDE SEQUENCE</scope>
</reference>
<evidence type="ECO:0000313" key="1">
    <source>
        <dbReference type="EMBL" id="CAJ0943522.1"/>
    </source>
</evidence>
<protein>
    <submittedName>
        <fullName evidence="1">Uncharacterized protein</fullName>
    </submittedName>
</protein>
<keyword evidence="2" id="KW-1185">Reference proteome</keyword>
<name>A0ABN9LMI2_9NEOB</name>
<evidence type="ECO:0000313" key="2">
    <source>
        <dbReference type="Proteomes" id="UP001176940"/>
    </source>
</evidence>
<gene>
    <name evidence="1" type="ORF">RIMI_LOCUS10009807</name>
</gene>
<dbReference type="EMBL" id="CAUEEQ010021287">
    <property type="protein sequence ID" value="CAJ0943522.1"/>
    <property type="molecule type" value="Genomic_DNA"/>
</dbReference>
<sequence>MSGSSVFPPENPKKNCKGNVIFLLNNKAECEDIVQPSSEENLITLNRDCLLTKVRLSPVQV</sequence>
<proteinExistence type="predicted"/>
<comment type="caution">
    <text evidence="1">The sequence shown here is derived from an EMBL/GenBank/DDBJ whole genome shotgun (WGS) entry which is preliminary data.</text>
</comment>